<keyword evidence="2" id="KW-1185">Reference proteome</keyword>
<sequence length="579" mass="67359">MNQFIKEEEKWRLYIDRDRQYQGKNAFENEPGYMKAMLEAHDYMLTTLEQRLTPQYIKTLRAKAINKVGALVSNVTEFRDKDSTAFFGITKNTSSIGGIKEFILNQYIEPKHTYNLEECLKNNYIIRGLYPGKGTVSPRGDVFNSWAQDRYRGYKITPKDIETLPEEERKIYEDASQNIIGLENIYEFASKQTIMDYIKTKIFLNKIIKNNLFDDLCKSIYAFPMGVIGFSFVADTLSLEEIESRVQAIINEYYKEISAAATSDEKLIAIVKLVQGLEQLHPFEDANCRTFCMLLLNRELIANHLEPTMVRDPNFFDLKSQSELVTLIKEGQQHLKQYQPDNQQPIQSVSELESTKQIYYKVGIEPIEEEPQSLNKPLPDNDLQKEIKKPEEQQSALSQLESRTNYDDLRENIRQECKQLLEQLENTAWGPNDHYLNEFIVEKNDMLMKDQELYSNYVKLNQEIKAALDAMRSPEMNAVKKEVDRLEKKTQNFFSQGNKRNANLIKQAVFEVPLLERNQVFSNQQNQNVQKVREALASEVYKGRDKVVTSFLNVQQSIETQIKIESQIENPPSESLKMK</sequence>
<proteinExistence type="predicted"/>
<dbReference type="AlphaFoldDB" id="A0A0A2T4V8"/>
<protein>
    <submittedName>
        <fullName evidence="1">Uncharacterized protein</fullName>
    </submittedName>
</protein>
<comment type="caution">
    <text evidence="1">The sequence shown here is derived from an EMBL/GenBank/DDBJ whole genome shotgun (WGS) entry which is preliminary data.</text>
</comment>
<accession>A0A0A2T4V8</accession>
<dbReference type="Gene3D" id="1.10.3290.10">
    <property type="entry name" value="Fido-like domain"/>
    <property type="match status" value="1"/>
</dbReference>
<dbReference type="STRING" id="1498499.EP47_01570"/>
<dbReference type="InterPro" id="IPR036597">
    <property type="entry name" value="Fido-like_dom_sf"/>
</dbReference>
<reference evidence="1 2" key="1">
    <citation type="submission" date="2014-05" db="EMBL/GenBank/DDBJ databases">
        <authorList>
            <person name="Rizzardi K."/>
            <person name="Winiecka-Krusnell J."/>
            <person name="Ramliden M."/>
            <person name="Alm E."/>
            <person name="Andersson S."/>
            <person name="Byfors S."/>
        </authorList>
    </citation>
    <scope>NUCLEOTIDE SEQUENCE [LARGE SCALE GENOMIC DNA]</scope>
    <source>
        <strain evidence="1 2">LEGN</strain>
    </source>
</reference>
<name>A0A0A2T4V8_9GAMM</name>
<evidence type="ECO:0000313" key="1">
    <source>
        <dbReference type="EMBL" id="KGP62438.1"/>
    </source>
</evidence>
<dbReference type="RefSeq" id="WP_035891017.1">
    <property type="nucleotide sequence ID" value="NZ_JNCF01000067.1"/>
</dbReference>
<dbReference type="Proteomes" id="UP000054422">
    <property type="component" value="Unassembled WGS sequence"/>
</dbReference>
<organism evidence="1 2">
    <name type="scientific">Legionella norrlandica</name>
    <dbReference type="NCBI Taxonomy" id="1498499"/>
    <lineage>
        <taxon>Bacteria</taxon>
        <taxon>Pseudomonadati</taxon>
        <taxon>Pseudomonadota</taxon>
        <taxon>Gammaproteobacteria</taxon>
        <taxon>Legionellales</taxon>
        <taxon>Legionellaceae</taxon>
        <taxon>Legionella</taxon>
    </lineage>
</organism>
<dbReference type="OrthoDB" id="6196979at2"/>
<evidence type="ECO:0000313" key="2">
    <source>
        <dbReference type="Proteomes" id="UP000054422"/>
    </source>
</evidence>
<gene>
    <name evidence="1" type="ORF">EP47_01570</name>
</gene>
<dbReference type="EMBL" id="JNCF01000067">
    <property type="protein sequence ID" value="KGP62438.1"/>
    <property type="molecule type" value="Genomic_DNA"/>
</dbReference>